<dbReference type="PROSITE" id="PS52015">
    <property type="entry name" value="TONB_CTD"/>
    <property type="match status" value="1"/>
</dbReference>
<sequence>MQPACPPLPRDTAPVYVACQLDALPVPVADGAGPRYPEILRSVGVPGVVQATVVVDRGGRVRDVRVRSTTHELFTQATRAGARAMRFEPARRGGRAVAAAVPMEVRFLLAPRGEPARAVARTHAGTLGVRIAVGHEPVARVTPVPPLAADERRAVQRAVFEAMLPVPEPGATDPGRVTCLAVGRDEPRDPEPALVAALAARVPGLVARSACPRTYASMIYRVDSLGRVNGRPPGALDPTIVELGPLDVWAPGIVVARVRTRQGTGGTHYVCQAARAPDGTWAAACEMGARWVS</sequence>
<evidence type="ECO:0000259" key="5">
    <source>
        <dbReference type="PROSITE" id="PS52015"/>
    </source>
</evidence>
<protein>
    <recommendedName>
        <fullName evidence="5">TonB C-terminal domain-containing protein</fullName>
    </recommendedName>
</protein>
<name>A0AA37QFB9_9BACT</name>
<dbReference type="GO" id="GO:0055085">
    <property type="term" value="P:transmembrane transport"/>
    <property type="evidence" value="ECO:0007669"/>
    <property type="project" value="InterPro"/>
</dbReference>
<comment type="caution">
    <text evidence="6">The sequence shown here is derived from an EMBL/GenBank/DDBJ whole genome shotgun (WGS) entry which is preliminary data.</text>
</comment>
<evidence type="ECO:0000313" key="6">
    <source>
        <dbReference type="EMBL" id="GLC24698.1"/>
    </source>
</evidence>
<dbReference type="Proteomes" id="UP001161325">
    <property type="component" value="Unassembled WGS sequence"/>
</dbReference>
<accession>A0AA37QFB9</accession>
<dbReference type="NCBIfam" id="TIGR01352">
    <property type="entry name" value="tonB_Cterm"/>
    <property type="match status" value="1"/>
</dbReference>
<dbReference type="Gene3D" id="3.30.1150.10">
    <property type="match status" value="1"/>
</dbReference>
<dbReference type="RefSeq" id="WP_284349146.1">
    <property type="nucleotide sequence ID" value="NZ_BRXS01000002.1"/>
</dbReference>
<keyword evidence="4" id="KW-0472">Membrane</keyword>
<keyword evidence="3" id="KW-1133">Transmembrane helix</keyword>
<keyword evidence="2" id="KW-0812">Transmembrane</keyword>
<dbReference type="SUPFAM" id="SSF74653">
    <property type="entry name" value="TolA/TonB C-terminal domain"/>
    <property type="match status" value="1"/>
</dbReference>
<evidence type="ECO:0000256" key="2">
    <source>
        <dbReference type="ARBA" id="ARBA00022692"/>
    </source>
</evidence>
<evidence type="ECO:0000256" key="1">
    <source>
        <dbReference type="ARBA" id="ARBA00004167"/>
    </source>
</evidence>
<dbReference type="GO" id="GO:0016020">
    <property type="term" value="C:membrane"/>
    <property type="evidence" value="ECO:0007669"/>
    <property type="project" value="UniProtKB-SubCell"/>
</dbReference>
<gene>
    <name evidence="6" type="ORF">rosag_12110</name>
</gene>
<dbReference type="AlphaFoldDB" id="A0AA37QFB9"/>
<dbReference type="InterPro" id="IPR006260">
    <property type="entry name" value="TonB/TolA_C"/>
</dbReference>
<feature type="domain" description="TonB C-terminal" evidence="5">
    <location>
        <begin position="21"/>
        <end position="116"/>
    </location>
</feature>
<keyword evidence="7" id="KW-1185">Reference proteome</keyword>
<evidence type="ECO:0000313" key="7">
    <source>
        <dbReference type="Proteomes" id="UP001161325"/>
    </source>
</evidence>
<evidence type="ECO:0000256" key="3">
    <source>
        <dbReference type="ARBA" id="ARBA00022989"/>
    </source>
</evidence>
<dbReference type="EMBL" id="BRXS01000002">
    <property type="protein sequence ID" value="GLC24698.1"/>
    <property type="molecule type" value="Genomic_DNA"/>
</dbReference>
<organism evidence="6 7">
    <name type="scientific">Roseisolibacter agri</name>
    <dbReference type="NCBI Taxonomy" id="2014610"/>
    <lineage>
        <taxon>Bacteria</taxon>
        <taxon>Pseudomonadati</taxon>
        <taxon>Gemmatimonadota</taxon>
        <taxon>Gemmatimonadia</taxon>
        <taxon>Gemmatimonadales</taxon>
        <taxon>Gemmatimonadaceae</taxon>
        <taxon>Roseisolibacter</taxon>
    </lineage>
</organism>
<dbReference type="InterPro" id="IPR037682">
    <property type="entry name" value="TonB_C"/>
</dbReference>
<dbReference type="Pfam" id="PF03544">
    <property type="entry name" value="TonB_C"/>
    <property type="match status" value="1"/>
</dbReference>
<evidence type="ECO:0000256" key="4">
    <source>
        <dbReference type="ARBA" id="ARBA00023136"/>
    </source>
</evidence>
<reference evidence="6" key="1">
    <citation type="submission" date="2022-08" db="EMBL/GenBank/DDBJ databases">
        <title>Draft genome sequencing of Roseisolibacter agri AW1220.</title>
        <authorList>
            <person name="Tobiishi Y."/>
            <person name="Tonouchi A."/>
        </authorList>
    </citation>
    <scope>NUCLEOTIDE SEQUENCE</scope>
    <source>
        <strain evidence="6">AW1220</strain>
    </source>
</reference>
<proteinExistence type="predicted"/>
<comment type="subcellular location">
    <subcellularLocation>
        <location evidence="1">Membrane</location>
        <topology evidence="1">Single-pass membrane protein</topology>
    </subcellularLocation>
</comment>